<dbReference type="PANTHER" id="PTHR23294">
    <property type="entry name" value="ET TRANSLATION PRODUCT-RELATED"/>
    <property type="match status" value="1"/>
</dbReference>
<comment type="subcellular location">
    <subcellularLocation>
        <location evidence="1">Membrane</location>
        <topology evidence="1">Multi-pass membrane protein</topology>
    </subcellularLocation>
</comment>
<keyword evidence="4 5" id="KW-0472">Membrane</keyword>
<feature type="transmembrane region" description="Helical" evidence="5">
    <location>
        <begin position="276"/>
        <end position="297"/>
    </location>
</feature>
<evidence type="ECO:0000256" key="1">
    <source>
        <dbReference type="ARBA" id="ARBA00004141"/>
    </source>
</evidence>
<dbReference type="PANTHER" id="PTHR23294:SF19">
    <property type="entry name" value="DUF895 DOMAIN MEMBRANE PROTEIN-RELATED"/>
    <property type="match status" value="1"/>
</dbReference>
<dbReference type="InterPro" id="IPR036259">
    <property type="entry name" value="MFS_trans_sf"/>
</dbReference>
<name>A0ABR3Q7J7_9TREE</name>
<feature type="transmembrane region" description="Helical" evidence="5">
    <location>
        <begin position="119"/>
        <end position="142"/>
    </location>
</feature>
<gene>
    <name evidence="6" type="ORF">Q8F55_001657</name>
</gene>
<sequence length="468" mass="51484">MSQTTHKDEAKEEGALAPVKRVWYRSPFVAAVILGLCNFCAPGLWGAMNSLGAGGQQTPWLINAGNALTFCLMILTAFLSSTITDRVGVNFALFLGGIGFAPYCAALYCNNVFGTRWFVLFGAATCGLSAGLFWGIEAAVAISYPERYNMGKFLGIWLSLCTAGSILGGAVNLGLNATDDKAGAVNPKVYLVFVSLASAGPFLAFLLPKPHQVQRSDGKAVRLYRNTPLLTELGLTLKLLFTRDYLLLVPLVVQAVFPESYTFTFIASHFTVRARALGSFLAAVTRIIAANLLGRFLDSRTISLKNRARWAFIFLIVTRGAWWIWSTVLSVHFPTTEPIDWNSKYFGRTFALYIFLNITFQTHYLFLYFLIKNFVRKVDDETRAAGLLRAVESASQAVAYGTSSIRSFALLGSSSLNFGLWGISIIPAWLVVRRIGVDYFGAEDTDDSDEDRRLAGVVEDHRVAELEK</sequence>
<dbReference type="SUPFAM" id="SSF103473">
    <property type="entry name" value="MFS general substrate transporter"/>
    <property type="match status" value="1"/>
</dbReference>
<evidence type="ECO:0008006" key="8">
    <source>
        <dbReference type="Google" id="ProtNLM"/>
    </source>
</evidence>
<keyword evidence="2 5" id="KW-0812">Transmembrane</keyword>
<feature type="transmembrane region" description="Helical" evidence="5">
    <location>
        <begin position="350"/>
        <end position="371"/>
    </location>
</feature>
<reference evidence="6 7" key="1">
    <citation type="submission" date="2023-08" db="EMBL/GenBank/DDBJ databases">
        <title>Annotated Genome Sequence of Vanrija albida AlHP1.</title>
        <authorList>
            <person name="Herzog R."/>
        </authorList>
    </citation>
    <scope>NUCLEOTIDE SEQUENCE [LARGE SCALE GENOMIC DNA]</scope>
    <source>
        <strain evidence="6 7">AlHP1</strain>
    </source>
</reference>
<feature type="transmembrane region" description="Helical" evidence="5">
    <location>
        <begin position="245"/>
        <end position="270"/>
    </location>
</feature>
<dbReference type="EMBL" id="JBBXJM010000002">
    <property type="protein sequence ID" value="KAL1410715.1"/>
    <property type="molecule type" value="Genomic_DNA"/>
</dbReference>
<feature type="transmembrane region" description="Helical" evidence="5">
    <location>
        <begin position="189"/>
        <end position="207"/>
    </location>
</feature>
<evidence type="ECO:0000256" key="3">
    <source>
        <dbReference type="ARBA" id="ARBA00022989"/>
    </source>
</evidence>
<comment type="caution">
    <text evidence="6">The sequence shown here is derived from an EMBL/GenBank/DDBJ whole genome shotgun (WGS) entry which is preliminary data.</text>
</comment>
<feature type="transmembrane region" description="Helical" evidence="5">
    <location>
        <begin position="154"/>
        <end position="177"/>
    </location>
</feature>
<dbReference type="Proteomes" id="UP001565368">
    <property type="component" value="Unassembled WGS sequence"/>
</dbReference>
<evidence type="ECO:0000313" key="6">
    <source>
        <dbReference type="EMBL" id="KAL1410715.1"/>
    </source>
</evidence>
<feature type="transmembrane region" description="Helical" evidence="5">
    <location>
        <begin position="91"/>
        <end position="113"/>
    </location>
</feature>
<proteinExistence type="predicted"/>
<evidence type="ECO:0000256" key="4">
    <source>
        <dbReference type="ARBA" id="ARBA00023136"/>
    </source>
</evidence>
<dbReference type="InterPro" id="IPR051617">
    <property type="entry name" value="UNC-93-like_regulator"/>
</dbReference>
<evidence type="ECO:0000256" key="2">
    <source>
        <dbReference type="ARBA" id="ARBA00022692"/>
    </source>
</evidence>
<evidence type="ECO:0000256" key="5">
    <source>
        <dbReference type="SAM" id="Phobius"/>
    </source>
</evidence>
<evidence type="ECO:0000313" key="7">
    <source>
        <dbReference type="Proteomes" id="UP001565368"/>
    </source>
</evidence>
<feature type="transmembrane region" description="Helical" evidence="5">
    <location>
        <begin position="60"/>
        <end position="79"/>
    </location>
</feature>
<protein>
    <recommendedName>
        <fullName evidence="8">Major facilitator superfamily (MFS) profile domain-containing protein</fullName>
    </recommendedName>
</protein>
<organism evidence="6 7">
    <name type="scientific">Vanrija albida</name>
    <dbReference type="NCBI Taxonomy" id="181172"/>
    <lineage>
        <taxon>Eukaryota</taxon>
        <taxon>Fungi</taxon>
        <taxon>Dikarya</taxon>
        <taxon>Basidiomycota</taxon>
        <taxon>Agaricomycotina</taxon>
        <taxon>Tremellomycetes</taxon>
        <taxon>Trichosporonales</taxon>
        <taxon>Trichosporonaceae</taxon>
        <taxon>Vanrija</taxon>
    </lineage>
</organism>
<accession>A0ABR3Q7J7</accession>
<keyword evidence="7" id="KW-1185">Reference proteome</keyword>
<dbReference type="RefSeq" id="XP_069210659.1">
    <property type="nucleotide sequence ID" value="XM_069350273.1"/>
</dbReference>
<feature type="transmembrane region" description="Helical" evidence="5">
    <location>
        <begin position="28"/>
        <end position="48"/>
    </location>
</feature>
<keyword evidence="3 5" id="KW-1133">Transmembrane helix</keyword>
<dbReference type="Gene3D" id="1.20.1250.20">
    <property type="entry name" value="MFS general substrate transporter like domains"/>
    <property type="match status" value="1"/>
</dbReference>
<feature type="transmembrane region" description="Helical" evidence="5">
    <location>
        <begin position="309"/>
        <end position="330"/>
    </location>
</feature>
<dbReference type="GeneID" id="95982700"/>